<proteinExistence type="inferred from homology"/>
<comment type="similarity">
    <text evidence="2">Belongs to the nematode transthyretin-like family.</text>
</comment>
<dbReference type="EMBL" id="WUAV01000006">
    <property type="protein sequence ID" value="KAF1748284.1"/>
    <property type="molecule type" value="Genomic_DNA"/>
</dbReference>
<comment type="subcellular location">
    <subcellularLocation>
        <location evidence="1">Secreted</location>
    </subcellularLocation>
</comment>
<evidence type="ECO:0000256" key="3">
    <source>
        <dbReference type="ARBA" id="ARBA00022525"/>
    </source>
</evidence>
<dbReference type="InterPro" id="IPR038479">
    <property type="entry name" value="Transthyretin-like_sf"/>
</dbReference>
<evidence type="ECO:0000256" key="4">
    <source>
        <dbReference type="ARBA" id="ARBA00022729"/>
    </source>
</evidence>
<dbReference type="KEGG" id="crq:GCK72_024751"/>
<organism evidence="6 7">
    <name type="scientific">Caenorhabditis remanei</name>
    <name type="common">Caenorhabditis vulgaris</name>
    <dbReference type="NCBI Taxonomy" id="31234"/>
    <lineage>
        <taxon>Eukaryota</taxon>
        <taxon>Metazoa</taxon>
        <taxon>Ecdysozoa</taxon>
        <taxon>Nematoda</taxon>
        <taxon>Chromadorea</taxon>
        <taxon>Rhabditida</taxon>
        <taxon>Rhabditina</taxon>
        <taxon>Rhabditomorpha</taxon>
        <taxon>Rhabditoidea</taxon>
        <taxon>Rhabditidae</taxon>
        <taxon>Peloderinae</taxon>
        <taxon>Caenorhabditis</taxon>
    </lineage>
</organism>
<accession>A0A6A5G0X4</accession>
<keyword evidence="3" id="KW-0964">Secreted</keyword>
<dbReference type="AlphaFoldDB" id="A0A6A5G0X4"/>
<keyword evidence="5" id="KW-1133">Transmembrane helix</keyword>
<evidence type="ECO:0000256" key="2">
    <source>
        <dbReference type="ARBA" id="ARBA00010112"/>
    </source>
</evidence>
<evidence type="ECO:0000256" key="5">
    <source>
        <dbReference type="SAM" id="Phobius"/>
    </source>
</evidence>
<dbReference type="PANTHER" id="PTHR21700:SF125">
    <property type="entry name" value="TRANSTHYRETIN-RELATED FAMILY DOMAIN-RELATED"/>
    <property type="match status" value="1"/>
</dbReference>
<dbReference type="PANTHER" id="PTHR21700">
    <property type="entry name" value="TRANSTHYRETIN-LIKE FAMILY PROTEIN-RELATED"/>
    <property type="match status" value="1"/>
</dbReference>
<name>A0A6A5G0X4_CAERE</name>
<reference evidence="6 7" key="1">
    <citation type="submission" date="2019-12" db="EMBL/GenBank/DDBJ databases">
        <title>Chromosome-level assembly of the Caenorhabditis remanei genome.</title>
        <authorList>
            <person name="Teterina A.A."/>
            <person name="Willis J.H."/>
            <person name="Phillips P.C."/>
        </authorList>
    </citation>
    <scope>NUCLEOTIDE SEQUENCE [LARGE SCALE GENOMIC DNA]</scope>
    <source>
        <strain evidence="6 7">PX506</strain>
        <tissue evidence="6">Whole organism</tissue>
    </source>
</reference>
<dbReference type="GO" id="GO:0005576">
    <property type="term" value="C:extracellular region"/>
    <property type="evidence" value="ECO:0007669"/>
    <property type="project" value="UniProtKB-SubCell"/>
</dbReference>
<feature type="transmembrane region" description="Helical" evidence="5">
    <location>
        <begin position="6"/>
        <end position="26"/>
    </location>
</feature>
<evidence type="ECO:0000256" key="1">
    <source>
        <dbReference type="ARBA" id="ARBA00004613"/>
    </source>
</evidence>
<dbReference type="GO" id="GO:0009986">
    <property type="term" value="C:cell surface"/>
    <property type="evidence" value="ECO:0007669"/>
    <property type="project" value="InterPro"/>
</dbReference>
<dbReference type="GeneID" id="9825730"/>
<keyword evidence="5" id="KW-0472">Membrane</keyword>
<dbReference type="InterPro" id="IPR001534">
    <property type="entry name" value="Transthyretin-like"/>
</dbReference>
<keyword evidence="4" id="KW-0732">Signal</keyword>
<gene>
    <name evidence="6" type="ORF">GCK72_024751</name>
</gene>
<evidence type="ECO:0000313" key="6">
    <source>
        <dbReference type="EMBL" id="KAF1748284.1"/>
    </source>
</evidence>
<protein>
    <submittedName>
        <fullName evidence="6">Uncharacterized protein</fullName>
    </submittedName>
</protein>
<dbReference type="Gene3D" id="2.60.40.3330">
    <property type="match status" value="2"/>
</dbReference>
<dbReference type="Proteomes" id="UP000483820">
    <property type="component" value="Chromosome X"/>
</dbReference>
<evidence type="ECO:0000313" key="7">
    <source>
        <dbReference type="Proteomes" id="UP000483820"/>
    </source>
</evidence>
<comment type="caution">
    <text evidence="6">The sequence shown here is derived from an EMBL/GenBank/DDBJ whole genome shotgun (WGS) entry which is preliminary data.</text>
</comment>
<dbReference type="Pfam" id="PF01060">
    <property type="entry name" value="TTR-52"/>
    <property type="match status" value="2"/>
</dbReference>
<sequence>MQSYTSIIVVLATISCSSALLFGLIGTEQSVAVTGKLTCNGEPAAHVRVKLYEKEATLDVLLDEGTTNEEGEFKLQGHKIEVSTIDPKLNIYHKCNYKGGNLQSVSVNGTLLCNDKPANNIKVKLYEEEAILDVLLDERFTSEDGTFEMAGSKSEVTTIDPKLNIYHKCNYDGICVRKISILIPPEYITNGEKPARTYNIGMINLASKFSGQSTDCFN</sequence>
<dbReference type="RefSeq" id="XP_053579592.1">
    <property type="nucleotide sequence ID" value="XM_053736026.1"/>
</dbReference>
<keyword evidence="5" id="KW-0812">Transmembrane</keyword>
<dbReference type="CTD" id="9825730"/>